<reference evidence="3 4" key="1">
    <citation type="submission" date="2017-06" db="EMBL/GenBank/DDBJ databases">
        <title>Herbaspirillum phytohormonus sp. nov., isolated from the root nodule of Robinia pseudoacacia in lead-zinc mine.</title>
        <authorList>
            <person name="Fan M."/>
            <person name="Lin Y."/>
        </authorList>
    </citation>
    <scope>NUCLEOTIDE SEQUENCE [LARGE SCALE GENOMIC DNA]</scope>
    <source>
        <strain evidence="3 4">HZ10</strain>
    </source>
</reference>
<keyword evidence="1" id="KW-0443">Lipid metabolism</keyword>
<dbReference type="InterPro" id="IPR025202">
    <property type="entry name" value="PLD-like_dom"/>
</dbReference>
<comment type="function">
    <text evidence="1">Catalyzes the phosphatidyl group transfer from one phosphatidylglycerol molecule to another to form cardiolipin (CL) (diphosphatidylglycerol) and glycerol.</text>
</comment>
<dbReference type="EC" id="2.7.8.-" evidence="1"/>
<dbReference type="GO" id="GO:0005886">
    <property type="term" value="C:plasma membrane"/>
    <property type="evidence" value="ECO:0007669"/>
    <property type="project" value="UniProtKB-SubCell"/>
</dbReference>
<dbReference type="PANTHER" id="PTHR21248:SF22">
    <property type="entry name" value="PHOSPHOLIPASE D"/>
    <property type="match status" value="1"/>
</dbReference>
<dbReference type="PROSITE" id="PS50035">
    <property type="entry name" value="PLD"/>
    <property type="match status" value="2"/>
</dbReference>
<comment type="caution">
    <text evidence="3">The sequence shown here is derived from an EMBL/GenBank/DDBJ whole genome shotgun (WGS) entry which is preliminary data.</text>
</comment>
<dbReference type="SUPFAM" id="SSF56024">
    <property type="entry name" value="Phospholipase D/nuclease"/>
    <property type="match status" value="2"/>
</dbReference>
<protein>
    <recommendedName>
        <fullName evidence="1">Cardiolipin synthase B</fullName>
        <shortName evidence="1">CL synthase</shortName>
        <ecNumber evidence="1">2.7.8.-</ecNumber>
    </recommendedName>
</protein>
<sequence>MRHVHFTDGNEIALLHSGAAFYPALIAALDAARVEIYLETYIFAIDDTGILVRDALQRAAARGVVVYVINDWLGTGRVQTRQLKQTLGAAGVQHRAFNPWFRRGVARSHRKLCVVDRQVAFVGGLNINDDFISDSGHAIPLPAPRWDFAVRITGPLVHDIYREMDAQWLRVGHMKLKARWENFKRLRHRPPVPVHGETQAALVVRDNFRNRRTIQRAYLQALGRARESAFLANPYFAPGRKMRRALEEAASRGVKVTLLLGVGQFAMQDAVAHSFYPKLLRAGVRIVEYTKTQLHAKVAVVDDKWSTVGSSNYDGLSLFVNQEANVVVQDLAFSQYLREEIEAGAATGRVVHLSDFQHVRWYKRAAYGAAFLLYRTVIHIITLGQDA</sequence>
<name>A0A246WKH2_9BURK</name>
<feature type="active site" evidence="1">
    <location>
        <position position="109"/>
    </location>
</feature>
<dbReference type="SMART" id="SM00155">
    <property type="entry name" value="PLDc"/>
    <property type="match status" value="2"/>
</dbReference>
<dbReference type="GO" id="GO:0032049">
    <property type="term" value="P:cardiolipin biosynthetic process"/>
    <property type="evidence" value="ECO:0007669"/>
    <property type="project" value="InterPro"/>
</dbReference>
<dbReference type="EMBL" id="NJGU01000017">
    <property type="protein sequence ID" value="OWY26653.1"/>
    <property type="molecule type" value="Genomic_DNA"/>
</dbReference>
<evidence type="ECO:0000313" key="4">
    <source>
        <dbReference type="Proteomes" id="UP000197596"/>
    </source>
</evidence>
<dbReference type="RefSeq" id="WP_088752696.1">
    <property type="nucleotide sequence ID" value="NZ_NJGU01000017.1"/>
</dbReference>
<evidence type="ECO:0000259" key="2">
    <source>
        <dbReference type="PROSITE" id="PS50035"/>
    </source>
</evidence>
<feature type="active site" evidence="1">
    <location>
        <position position="302"/>
    </location>
</feature>
<keyword evidence="1" id="KW-0472">Membrane</keyword>
<feature type="active site" evidence="1">
    <location>
        <position position="297"/>
    </location>
</feature>
<dbReference type="Gene3D" id="3.30.870.10">
    <property type="entry name" value="Endonuclease Chain A"/>
    <property type="match status" value="2"/>
</dbReference>
<keyword evidence="1" id="KW-1208">Phospholipid metabolism</keyword>
<dbReference type="InterPro" id="IPR030872">
    <property type="entry name" value="Cardiolipin_synth_ClsB"/>
</dbReference>
<dbReference type="AlphaFoldDB" id="A0A246WKH2"/>
<comment type="subcellular location">
    <subcellularLocation>
        <location evidence="1">Cell membrane</location>
        <topology evidence="1">Peripheral membrane protein</topology>
    </subcellularLocation>
</comment>
<feature type="domain" description="PLD phosphodiesterase" evidence="2">
    <location>
        <begin position="104"/>
        <end position="131"/>
    </location>
</feature>
<organism evidence="3 4">
    <name type="scientific">Herbaspirillum robiniae</name>
    <dbReference type="NCBI Taxonomy" id="2014887"/>
    <lineage>
        <taxon>Bacteria</taxon>
        <taxon>Pseudomonadati</taxon>
        <taxon>Pseudomonadota</taxon>
        <taxon>Betaproteobacteria</taxon>
        <taxon>Burkholderiales</taxon>
        <taxon>Oxalobacteraceae</taxon>
        <taxon>Herbaspirillum</taxon>
    </lineage>
</organism>
<dbReference type="PANTHER" id="PTHR21248">
    <property type="entry name" value="CARDIOLIPIN SYNTHASE"/>
    <property type="match status" value="1"/>
</dbReference>
<feature type="active site" evidence="1">
    <location>
        <position position="111"/>
    </location>
</feature>
<comment type="catalytic activity">
    <reaction evidence="1">
        <text>2 a 1,2-diacyl-sn-glycero-3-phospho-(1'-sn-glycerol) = a cardiolipin + glycerol</text>
        <dbReference type="Rhea" id="RHEA:31451"/>
        <dbReference type="ChEBI" id="CHEBI:17754"/>
        <dbReference type="ChEBI" id="CHEBI:62237"/>
        <dbReference type="ChEBI" id="CHEBI:64716"/>
    </reaction>
</comment>
<feature type="active site" evidence="1">
    <location>
        <position position="116"/>
    </location>
</feature>
<keyword evidence="1" id="KW-1003">Cell membrane</keyword>
<keyword evidence="1" id="KW-0444">Lipid biosynthesis</keyword>
<evidence type="ECO:0000256" key="1">
    <source>
        <dbReference type="HAMAP-Rule" id="MF_01917"/>
    </source>
</evidence>
<dbReference type="InterPro" id="IPR001736">
    <property type="entry name" value="PLipase_D/transphosphatidylase"/>
</dbReference>
<keyword evidence="1" id="KW-0594">Phospholipid biosynthesis</keyword>
<dbReference type="Proteomes" id="UP000197596">
    <property type="component" value="Unassembled WGS sequence"/>
</dbReference>
<dbReference type="GO" id="GO:0008808">
    <property type="term" value="F:cardiolipin synthase activity"/>
    <property type="evidence" value="ECO:0007669"/>
    <property type="project" value="InterPro"/>
</dbReference>
<dbReference type="CDD" id="cd09110">
    <property type="entry name" value="PLDc_CLS_1"/>
    <property type="match status" value="1"/>
</dbReference>
<dbReference type="CDD" id="cd09159">
    <property type="entry name" value="PLDc_ybhO_like_2"/>
    <property type="match status" value="1"/>
</dbReference>
<feature type="active site" evidence="1">
    <location>
        <position position="295"/>
    </location>
</feature>
<feature type="domain" description="PLD phosphodiesterase" evidence="2">
    <location>
        <begin position="290"/>
        <end position="317"/>
    </location>
</feature>
<dbReference type="Pfam" id="PF13091">
    <property type="entry name" value="PLDc_2"/>
    <property type="match status" value="2"/>
</dbReference>
<keyword evidence="1" id="KW-0808">Transferase</keyword>
<proteinExistence type="inferred from homology"/>
<dbReference type="NCBIfam" id="NF008427">
    <property type="entry name" value="PRK11263.1"/>
    <property type="match status" value="1"/>
</dbReference>
<evidence type="ECO:0000313" key="3">
    <source>
        <dbReference type="EMBL" id="OWY26653.1"/>
    </source>
</evidence>
<comment type="similarity">
    <text evidence="1">Belongs to the phospholipase D family. Cardiolipin synthase subfamily. ClsB sub-subfamily.</text>
</comment>
<accession>A0A246WKH2</accession>
<dbReference type="HAMAP" id="MF_01917">
    <property type="entry name" value="Cardiolipin_synth_ClsB"/>
    <property type="match status" value="1"/>
</dbReference>
<gene>
    <name evidence="1" type="primary">clsB</name>
    <name evidence="3" type="ORF">CEJ42_23110</name>
</gene>